<sequence length="252" mass="27368">MWIGFPGTELREMRNFSRGLRKTPLVSQAQHNVLSGAIRVTSRSKVPRRWSGTLPWIDHADADWLLILIRKLYGPGPIAMIDPSTRNFLAPQQSVGRGRLAQWDPTAGTVTTAGGQAFWTRTGTAQLRWVHPIWGRWPTSTGLVVSFRQYAGTGRTGLRFYDAAGVQISGADTAGSVHTATSPSGAQWVQPYLSATGSGTVPMPLSCLLYGSVAPEDFPVGEHCAAFAIGNPDEIVDALPRRTVALELLEQF</sequence>
<gene>
    <name evidence="1" type="ORF">CFN78_06690</name>
</gene>
<protein>
    <submittedName>
        <fullName evidence="1">Uncharacterized protein</fullName>
    </submittedName>
</protein>
<organism evidence="1 2">
    <name type="scientific">Amycolatopsis antarctica</name>
    <dbReference type="NCBI Taxonomy" id="1854586"/>
    <lineage>
        <taxon>Bacteria</taxon>
        <taxon>Bacillati</taxon>
        <taxon>Actinomycetota</taxon>
        <taxon>Actinomycetes</taxon>
        <taxon>Pseudonocardiales</taxon>
        <taxon>Pseudonocardiaceae</taxon>
        <taxon>Amycolatopsis</taxon>
    </lineage>
</organism>
<name>A0A263D719_9PSEU</name>
<keyword evidence="2" id="KW-1185">Reference proteome</keyword>
<dbReference type="InParanoid" id="A0A263D719"/>
<evidence type="ECO:0000313" key="2">
    <source>
        <dbReference type="Proteomes" id="UP000242444"/>
    </source>
</evidence>
<dbReference type="AlphaFoldDB" id="A0A263D719"/>
<proteinExistence type="predicted"/>
<dbReference type="Proteomes" id="UP000242444">
    <property type="component" value="Unassembled WGS sequence"/>
</dbReference>
<dbReference type="EMBL" id="NKYE01000003">
    <property type="protein sequence ID" value="OZM73969.1"/>
    <property type="molecule type" value="Genomic_DNA"/>
</dbReference>
<comment type="caution">
    <text evidence="1">The sequence shown here is derived from an EMBL/GenBank/DDBJ whole genome shotgun (WGS) entry which is preliminary data.</text>
</comment>
<reference evidence="1 2" key="1">
    <citation type="submission" date="2017-07" db="EMBL/GenBank/DDBJ databases">
        <title>Amycolatopsis antarcticus sp. nov., isolated from the surface of an Antarcticus brown macroalga.</title>
        <authorList>
            <person name="Wang J."/>
            <person name="Leiva S."/>
            <person name="Huang J."/>
            <person name="Huang Y."/>
        </authorList>
    </citation>
    <scope>NUCLEOTIDE SEQUENCE [LARGE SCALE GENOMIC DNA]</scope>
    <source>
        <strain evidence="1 2">AU-G6</strain>
    </source>
</reference>
<evidence type="ECO:0000313" key="1">
    <source>
        <dbReference type="EMBL" id="OZM73969.1"/>
    </source>
</evidence>
<accession>A0A263D719</accession>